<keyword evidence="1" id="KW-0812">Transmembrane</keyword>
<feature type="transmembrane region" description="Helical" evidence="1">
    <location>
        <begin position="94"/>
        <end position="114"/>
    </location>
</feature>
<keyword evidence="1" id="KW-0472">Membrane</keyword>
<feature type="transmembrane region" description="Helical" evidence="1">
    <location>
        <begin position="301"/>
        <end position="324"/>
    </location>
</feature>
<sequence length="561" mass="66153">MNRTTEKKQLFIALIIILLFVSPLFILGENAHIRVHDNLDSNLAWYKVLVNSGQLFGSVDAKIPQIINGLPRYAYGSEWTGIVLLHALFPTMTAYALSQTITRVFAFIGMYLLLRDFFIKERKAHFIAVGVALAFALTPFWPSGMLSTLGHPLALWAFLKIREGKDTWKEWLTICLLPFYSSIVLGFFFFLVAIFIFWLVDVIRVKKLNGRFLFSIILMGLIFLLVEYRLVYATLFSDEVSHRIEFISSRHDLFRSFRLSLKNFVLGHTHVMTNHTVVILPILLLVVVLILLRKQWRQEKLILFLFVLNYALSLWYALWFNVMWIPLKEKIDLLNTFNFARFHFLRPLIIYLSFGLSLFYLWRMGWRKIVTIAILAQILVLIPFNEEIHYRFIHHTPTVNEFYATELFQEIKEYIGRPQSEYRVVSIGLHPAVSQYNGFYTLDTYSNFYPLQYKYKFREIIANELDKNKGLRIYYDEWGSRCYVFVDELGKKYNFRKNSKRVIQNLDLNTKALYEMGGRYILSSVPIENAKDNELVFEKSFEHPEAAWRVYLYRVMQQSST</sequence>
<organism evidence="2 3">
    <name type="scientific">Pallidibacillus pasinlerensis</name>
    <dbReference type="NCBI Taxonomy" id="2703818"/>
    <lineage>
        <taxon>Bacteria</taxon>
        <taxon>Bacillati</taxon>
        <taxon>Bacillota</taxon>
        <taxon>Bacilli</taxon>
        <taxon>Bacillales</taxon>
        <taxon>Bacillaceae</taxon>
        <taxon>Pallidibacillus</taxon>
    </lineage>
</organism>
<dbReference type="InterPro" id="IPR046107">
    <property type="entry name" value="DUF6044"/>
</dbReference>
<dbReference type="Pfam" id="PF19510">
    <property type="entry name" value="DUF6044"/>
    <property type="match status" value="1"/>
</dbReference>
<gene>
    <name evidence="2" type="ORF">GW534_09290</name>
</gene>
<feature type="transmembrane region" description="Helical" evidence="1">
    <location>
        <begin position="272"/>
        <end position="292"/>
    </location>
</feature>
<keyword evidence="3" id="KW-1185">Reference proteome</keyword>
<keyword evidence="1" id="KW-1133">Transmembrane helix</keyword>
<feature type="transmembrane region" description="Helical" evidence="1">
    <location>
        <begin position="126"/>
        <end position="159"/>
    </location>
</feature>
<protein>
    <recommendedName>
        <fullName evidence="4">YkoS</fullName>
    </recommendedName>
</protein>
<feature type="transmembrane region" description="Helical" evidence="1">
    <location>
        <begin position="212"/>
        <end position="231"/>
    </location>
</feature>
<evidence type="ECO:0000313" key="2">
    <source>
        <dbReference type="EMBL" id="NCU17922.1"/>
    </source>
</evidence>
<feature type="transmembrane region" description="Helical" evidence="1">
    <location>
        <begin position="179"/>
        <end position="200"/>
    </location>
</feature>
<feature type="transmembrane region" description="Helical" evidence="1">
    <location>
        <begin position="344"/>
        <end position="362"/>
    </location>
</feature>
<proteinExistence type="predicted"/>
<dbReference type="Proteomes" id="UP000743899">
    <property type="component" value="Unassembled WGS sequence"/>
</dbReference>
<dbReference type="RefSeq" id="WP_161920753.1">
    <property type="nucleotide sequence ID" value="NZ_JAACYS010000039.1"/>
</dbReference>
<name>A0ABX0A3E8_9BACI</name>
<evidence type="ECO:0000313" key="3">
    <source>
        <dbReference type="Proteomes" id="UP000743899"/>
    </source>
</evidence>
<comment type="caution">
    <text evidence="2">The sequence shown here is derived from an EMBL/GenBank/DDBJ whole genome shotgun (WGS) entry which is preliminary data.</text>
</comment>
<reference evidence="2 3" key="1">
    <citation type="submission" date="2020-01" db="EMBL/GenBank/DDBJ databases">
        <title>A novel Bacillus sp. from Pasinler.</title>
        <authorList>
            <person name="Adiguzel A."/>
            <person name="Ay H."/>
            <person name="Baltaci M.O."/>
        </authorList>
    </citation>
    <scope>NUCLEOTIDE SEQUENCE [LARGE SCALE GENOMIC DNA]</scope>
    <source>
        <strain evidence="2 3">P1</strain>
    </source>
</reference>
<dbReference type="EMBL" id="JAACYS010000039">
    <property type="protein sequence ID" value="NCU17922.1"/>
    <property type="molecule type" value="Genomic_DNA"/>
</dbReference>
<evidence type="ECO:0000256" key="1">
    <source>
        <dbReference type="SAM" id="Phobius"/>
    </source>
</evidence>
<accession>A0ABX0A3E8</accession>
<evidence type="ECO:0008006" key="4">
    <source>
        <dbReference type="Google" id="ProtNLM"/>
    </source>
</evidence>